<protein>
    <submittedName>
        <fullName evidence="2">Uncharacterized protein</fullName>
    </submittedName>
</protein>
<name>A0A8H5ZYI7_PETAA</name>
<organism evidence="2 3">
    <name type="scientific">Petromyces alliaceus</name>
    <name type="common">Aspergillus alliaceus</name>
    <dbReference type="NCBI Taxonomy" id="209559"/>
    <lineage>
        <taxon>Eukaryota</taxon>
        <taxon>Fungi</taxon>
        <taxon>Dikarya</taxon>
        <taxon>Ascomycota</taxon>
        <taxon>Pezizomycotina</taxon>
        <taxon>Eurotiomycetes</taxon>
        <taxon>Eurotiomycetidae</taxon>
        <taxon>Eurotiales</taxon>
        <taxon>Aspergillaceae</taxon>
        <taxon>Aspergillus</taxon>
        <taxon>Aspergillus subgen. Circumdati</taxon>
    </lineage>
</organism>
<dbReference type="EMBL" id="SPNV01000169">
    <property type="protein sequence ID" value="KAF5859313.1"/>
    <property type="molecule type" value="Genomic_DNA"/>
</dbReference>
<keyword evidence="3" id="KW-1185">Reference proteome</keyword>
<evidence type="ECO:0000313" key="3">
    <source>
        <dbReference type="Proteomes" id="UP000541154"/>
    </source>
</evidence>
<dbReference type="Proteomes" id="UP000541154">
    <property type="component" value="Unassembled WGS sequence"/>
</dbReference>
<evidence type="ECO:0000313" key="2">
    <source>
        <dbReference type="EMBL" id="KAF5859313.1"/>
    </source>
</evidence>
<proteinExistence type="predicted"/>
<reference evidence="2 3" key="1">
    <citation type="submission" date="2019-04" db="EMBL/GenBank/DDBJ databases">
        <title>Aspergillus burnettii sp. nov., novel species from soil in southeast Queensland.</title>
        <authorList>
            <person name="Gilchrist C.L.M."/>
            <person name="Pitt J.I."/>
            <person name="Lange L."/>
            <person name="Lacey H.J."/>
            <person name="Vuong D."/>
            <person name="Midgley D.J."/>
            <person name="Greenfield P."/>
            <person name="Bradbury M."/>
            <person name="Lacey E."/>
            <person name="Busk P.K."/>
            <person name="Pilgaard B."/>
            <person name="Chooi Y.H."/>
            <person name="Piggott A.M."/>
        </authorList>
    </citation>
    <scope>NUCLEOTIDE SEQUENCE [LARGE SCALE GENOMIC DNA]</scope>
    <source>
        <strain evidence="2 3">FRR 5400</strain>
    </source>
</reference>
<feature type="region of interest" description="Disordered" evidence="1">
    <location>
        <begin position="69"/>
        <end position="90"/>
    </location>
</feature>
<dbReference type="AlphaFoldDB" id="A0A8H5ZYI7"/>
<accession>A0A8H5ZYI7</accession>
<sequence>MRRNPSTIIIIQPRSEEDERTEVDISDLNVGSDNTFFHNVHWDEKVITEVERFVLSDIVIEDETDGEVSCGRRDTFEDDPPETNDKGIPGIHDFITSNVSPDAVSVCEGVVEESERLEGNDAASGNELTRAVDPDKTVVEVCEKLSKNDAVRRDASSGVASERYTSPAYRLIEEYTHKSSSIPDPPPANDLSGEHRYAYWIPEPETEMYISRKTKGFESIRIALEKRMCLHGHWDDGGTKRSRVMIECTFV</sequence>
<evidence type="ECO:0000256" key="1">
    <source>
        <dbReference type="SAM" id="MobiDB-lite"/>
    </source>
</evidence>
<gene>
    <name evidence="2" type="ORF">ETB97_002975</name>
</gene>
<comment type="caution">
    <text evidence="2">The sequence shown here is derived from an EMBL/GenBank/DDBJ whole genome shotgun (WGS) entry which is preliminary data.</text>
</comment>